<dbReference type="EMBL" id="HBUE01319437">
    <property type="protein sequence ID" value="CAG6587222.1"/>
    <property type="molecule type" value="Transcribed_RNA"/>
</dbReference>
<evidence type="ECO:0000313" key="2">
    <source>
        <dbReference type="EMBL" id="CAG6535237.1"/>
    </source>
</evidence>
<organism evidence="2">
    <name type="scientific">Culex pipiens</name>
    <name type="common">House mosquito</name>
    <dbReference type="NCBI Taxonomy" id="7175"/>
    <lineage>
        <taxon>Eukaryota</taxon>
        <taxon>Metazoa</taxon>
        <taxon>Ecdysozoa</taxon>
        <taxon>Arthropoda</taxon>
        <taxon>Hexapoda</taxon>
        <taxon>Insecta</taxon>
        <taxon>Pterygota</taxon>
        <taxon>Neoptera</taxon>
        <taxon>Endopterygota</taxon>
        <taxon>Diptera</taxon>
        <taxon>Nematocera</taxon>
        <taxon>Culicoidea</taxon>
        <taxon>Culicidae</taxon>
        <taxon>Culicinae</taxon>
        <taxon>Culicini</taxon>
        <taxon>Culex</taxon>
        <taxon>Culex</taxon>
    </lineage>
</organism>
<proteinExistence type="predicted"/>
<dbReference type="EMBL" id="HBUE01212937">
    <property type="protein sequence ID" value="CAG6535237.1"/>
    <property type="molecule type" value="Transcribed_RNA"/>
</dbReference>
<accession>A0A8D8MNM5</accession>
<sequence length="106" mass="11556">MPSRWRTGRLSLSGPEAAEGRGCGAEEPGPVPGRDRVHGRRRQLHRVPESGGLYQDEADGEREPADNLRRVHADQREAVPEAVVAAGAGNWRGIRRGERTITSLLA</sequence>
<evidence type="ECO:0000256" key="1">
    <source>
        <dbReference type="SAM" id="MobiDB-lite"/>
    </source>
</evidence>
<reference evidence="2" key="1">
    <citation type="submission" date="2021-05" db="EMBL/GenBank/DDBJ databases">
        <authorList>
            <person name="Alioto T."/>
            <person name="Alioto T."/>
            <person name="Gomez Garrido J."/>
        </authorList>
    </citation>
    <scope>NUCLEOTIDE SEQUENCE</scope>
</reference>
<protein>
    <submittedName>
        <fullName evidence="2">(northern house mosquito) hypothetical protein</fullName>
    </submittedName>
</protein>
<dbReference type="AlphaFoldDB" id="A0A8D8MNM5"/>
<feature type="region of interest" description="Disordered" evidence="1">
    <location>
        <begin position="1"/>
        <end position="65"/>
    </location>
</feature>
<name>A0A8D8MNM5_CULPI</name>